<dbReference type="Pfam" id="PF00355">
    <property type="entry name" value="Rieske"/>
    <property type="match status" value="1"/>
</dbReference>
<dbReference type="InterPro" id="IPR050446">
    <property type="entry name" value="FAD-oxidoreductase/Apoptosis"/>
</dbReference>
<keyword evidence="4" id="KW-0479">Metal-binding</keyword>
<dbReference type="InterPro" id="IPR036188">
    <property type="entry name" value="FAD/NAD-bd_sf"/>
</dbReference>
<dbReference type="SUPFAM" id="SSF50022">
    <property type="entry name" value="ISP domain"/>
    <property type="match status" value="1"/>
</dbReference>
<evidence type="ECO:0000256" key="6">
    <source>
        <dbReference type="ARBA" id="ARBA00023002"/>
    </source>
</evidence>
<dbReference type="Pfam" id="PF14759">
    <property type="entry name" value="Reductase_C"/>
    <property type="match status" value="1"/>
</dbReference>
<dbReference type="InterPro" id="IPR036922">
    <property type="entry name" value="Rieske_2Fe-2S_sf"/>
</dbReference>
<accession>A0ABV7MDN8</accession>
<dbReference type="Proteomes" id="UP001595607">
    <property type="component" value="Unassembled WGS sequence"/>
</dbReference>
<dbReference type="PRINTS" id="PR00469">
    <property type="entry name" value="PNDRDTASEII"/>
</dbReference>
<gene>
    <name evidence="11" type="ORF">ACFONP_12080</name>
</gene>
<evidence type="ECO:0000256" key="3">
    <source>
        <dbReference type="ARBA" id="ARBA00022714"/>
    </source>
</evidence>
<keyword evidence="6" id="KW-0560">Oxidoreductase</keyword>
<dbReference type="SUPFAM" id="SSF55424">
    <property type="entry name" value="FAD/NAD-linked reductases, dimerisation (C-terminal) domain"/>
    <property type="match status" value="1"/>
</dbReference>
<dbReference type="Gene3D" id="3.30.390.30">
    <property type="match status" value="1"/>
</dbReference>
<dbReference type="InterPro" id="IPR028202">
    <property type="entry name" value="Reductase_C"/>
</dbReference>
<keyword evidence="2" id="KW-0285">Flavoprotein</keyword>
<evidence type="ECO:0000256" key="8">
    <source>
        <dbReference type="ARBA" id="ARBA00023014"/>
    </source>
</evidence>
<dbReference type="Pfam" id="PF07992">
    <property type="entry name" value="Pyr_redox_2"/>
    <property type="match status" value="1"/>
</dbReference>
<feature type="compositionally biased region" description="Basic and acidic residues" evidence="9">
    <location>
        <begin position="101"/>
        <end position="121"/>
    </location>
</feature>
<keyword evidence="12" id="KW-1185">Reference proteome</keyword>
<evidence type="ECO:0000313" key="11">
    <source>
        <dbReference type="EMBL" id="MFC3303470.1"/>
    </source>
</evidence>
<evidence type="ECO:0000256" key="2">
    <source>
        <dbReference type="ARBA" id="ARBA00022630"/>
    </source>
</evidence>
<keyword evidence="7" id="KW-0408">Iron</keyword>
<dbReference type="Gene3D" id="3.50.50.60">
    <property type="entry name" value="FAD/NAD(P)-binding domain"/>
    <property type="match status" value="2"/>
</dbReference>
<dbReference type="Gene3D" id="2.102.10.10">
    <property type="entry name" value="Rieske [2Fe-2S] iron-sulphur domain"/>
    <property type="match status" value="1"/>
</dbReference>
<dbReference type="SUPFAM" id="SSF51905">
    <property type="entry name" value="FAD/NAD(P)-binding domain"/>
    <property type="match status" value="1"/>
</dbReference>
<dbReference type="PRINTS" id="PR00368">
    <property type="entry name" value="FADPNR"/>
</dbReference>
<evidence type="ECO:0000256" key="5">
    <source>
        <dbReference type="ARBA" id="ARBA00022827"/>
    </source>
</evidence>
<comment type="cofactor">
    <cofactor evidence="1">
        <name>FAD</name>
        <dbReference type="ChEBI" id="CHEBI:57692"/>
    </cofactor>
</comment>
<dbReference type="PANTHER" id="PTHR43557:SF2">
    <property type="entry name" value="RIESKE DOMAIN-CONTAINING PROTEIN-RELATED"/>
    <property type="match status" value="1"/>
</dbReference>
<dbReference type="InterPro" id="IPR016156">
    <property type="entry name" value="FAD/NAD-linked_Rdtase_dimer_sf"/>
</dbReference>
<keyword evidence="8" id="KW-0411">Iron-sulfur</keyword>
<organism evidence="11 12">
    <name type="scientific">Parvularcula lutaonensis</name>
    <dbReference type="NCBI Taxonomy" id="491923"/>
    <lineage>
        <taxon>Bacteria</taxon>
        <taxon>Pseudomonadati</taxon>
        <taxon>Pseudomonadota</taxon>
        <taxon>Alphaproteobacteria</taxon>
        <taxon>Parvularculales</taxon>
        <taxon>Parvularculaceae</taxon>
        <taxon>Parvularcula</taxon>
    </lineage>
</organism>
<evidence type="ECO:0000259" key="10">
    <source>
        <dbReference type="PROSITE" id="PS51296"/>
    </source>
</evidence>
<reference evidence="12" key="1">
    <citation type="journal article" date="2019" name="Int. J. Syst. Evol. Microbiol.">
        <title>The Global Catalogue of Microorganisms (GCM) 10K type strain sequencing project: providing services to taxonomists for standard genome sequencing and annotation.</title>
        <authorList>
            <consortium name="The Broad Institute Genomics Platform"/>
            <consortium name="The Broad Institute Genome Sequencing Center for Infectious Disease"/>
            <person name="Wu L."/>
            <person name="Ma J."/>
        </authorList>
    </citation>
    <scope>NUCLEOTIDE SEQUENCE [LARGE SCALE GENOMIC DNA]</scope>
    <source>
        <strain evidence="12">KCTC 22245</strain>
    </source>
</reference>
<feature type="domain" description="Rieske" evidence="10">
    <location>
        <begin position="4"/>
        <end position="99"/>
    </location>
</feature>
<evidence type="ECO:0000256" key="9">
    <source>
        <dbReference type="SAM" id="MobiDB-lite"/>
    </source>
</evidence>
<keyword evidence="3" id="KW-0001">2Fe-2S</keyword>
<dbReference type="PROSITE" id="PS51296">
    <property type="entry name" value="RIESKE"/>
    <property type="match status" value="1"/>
</dbReference>
<name>A0ABV7MDN8_9PROT</name>
<comment type="caution">
    <text evidence="11">The sequence shown here is derived from an EMBL/GenBank/DDBJ whole genome shotgun (WGS) entry which is preliminary data.</text>
</comment>
<dbReference type="InterPro" id="IPR017941">
    <property type="entry name" value="Rieske_2Fe-2S"/>
</dbReference>
<dbReference type="RefSeq" id="WP_189576077.1">
    <property type="nucleotide sequence ID" value="NZ_BMXU01000002.1"/>
</dbReference>
<evidence type="ECO:0000256" key="1">
    <source>
        <dbReference type="ARBA" id="ARBA00001974"/>
    </source>
</evidence>
<dbReference type="PANTHER" id="PTHR43557">
    <property type="entry name" value="APOPTOSIS-INDUCING FACTOR 1"/>
    <property type="match status" value="1"/>
</dbReference>
<protein>
    <submittedName>
        <fullName evidence="11">FAD-dependent oxidoreductase</fullName>
    </submittedName>
</protein>
<evidence type="ECO:0000256" key="7">
    <source>
        <dbReference type="ARBA" id="ARBA00023004"/>
    </source>
</evidence>
<dbReference type="EMBL" id="JBHRVA010000003">
    <property type="protein sequence ID" value="MFC3303470.1"/>
    <property type="molecule type" value="Genomic_DNA"/>
</dbReference>
<dbReference type="InterPro" id="IPR023753">
    <property type="entry name" value="FAD/NAD-binding_dom"/>
</dbReference>
<proteinExistence type="predicted"/>
<sequence length="514" mass="56058">MPRYDLGAISQFAEDTPTKASTACRDLVVVRRGDVFFVLDHDCQHLGAPLSEAIIEDDCLVCPWHRALIRLSDGFLQEPPGCRHHKRYEAILEDGRLKVDIEPSEPSYRDQEPKPEADSRGHPKSIIILGAGAAGLSAAQSLAEHGYNGALTLVSHEAPETYDRTTFTKSIVGEPEEAKIGALTKLRDGWLDFEYASAEKVDLEERRITFEDGRTISAEVLILATGAEPRRLDIPGAELGGVLTIRDLSDALALSERVEAIDRAVIIGAGFIGMEAAATLCGEDIDVSIVAREELPFAKIFGERVAKRLLREQTDAGVNFFGGSHVQAIEGDDGSVTGVRLADGRRLDAGLVIMAVGVSPCTDILAGASRNDDRSLSVDETLAVMGFKGVYAAGDVARLPTRWGELRSEHWRWAQQLGRRAAVSALGGSPKEEDIAPFFWTKQHAPGSYVYIGHTEDFDDIVYEGDPDEGEFIAFYLDQNRCPAILALGMADRVSRIERLMARHGPLTREVLGI</sequence>
<feature type="region of interest" description="Disordered" evidence="9">
    <location>
        <begin position="101"/>
        <end position="122"/>
    </location>
</feature>
<keyword evidence="5" id="KW-0274">FAD</keyword>
<evidence type="ECO:0000313" key="12">
    <source>
        <dbReference type="Proteomes" id="UP001595607"/>
    </source>
</evidence>
<evidence type="ECO:0000256" key="4">
    <source>
        <dbReference type="ARBA" id="ARBA00022723"/>
    </source>
</evidence>